<dbReference type="InterPro" id="IPR029016">
    <property type="entry name" value="GAF-like_dom_sf"/>
</dbReference>
<dbReference type="OrthoDB" id="7466251at2"/>
<dbReference type="GO" id="GO:0003723">
    <property type="term" value="F:RNA binding"/>
    <property type="evidence" value="ECO:0007669"/>
    <property type="project" value="InterPro"/>
</dbReference>
<evidence type="ECO:0000313" key="2">
    <source>
        <dbReference type="EMBL" id="RNM13866.1"/>
    </source>
</evidence>
<dbReference type="InterPro" id="IPR005561">
    <property type="entry name" value="ANTAR"/>
</dbReference>
<organism evidence="2 3">
    <name type="scientific">Nocardioides pocheonensis</name>
    <dbReference type="NCBI Taxonomy" id="661485"/>
    <lineage>
        <taxon>Bacteria</taxon>
        <taxon>Bacillati</taxon>
        <taxon>Actinomycetota</taxon>
        <taxon>Actinomycetes</taxon>
        <taxon>Propionibacteriales</taxon>
        <taxon>Nocardioidaceae</taxon>
        <taxon>Nocardioides</taxon>
    </lineage>
</organism>
<dbReference type="Pfam" id="PF13185">
    <property type="entry name" value="GAF_2"/>
    <property type="match status" value="1"/>
</dbReference>
<dbReference type="InterPro" id="IPR003018">
    <property type="entry name" value="GAF"/>
</dbReference>
<dbReference type="RefSeq" id="WP_123223272.1">
    <property type="nucleotide sequence ID" value="NZ_RJSF01000040.1"/>
</dbReference>
<dbReference type="Proteomes" id="UP000279994">
    <property type="component" value="Unassembled WGS sequence"/>
</dbReference>
<dbReference type="EMBL" id="RJSF01000040">
    <property type="protein sequence ID" value="RNM13866.1"/>
    <property type="molecule type" value="Genomic_DNA"/>
</dbReference>
<feature type="domain" description="ANTAR" evidence="1">
    <location>
        <begin position="150"/>
        <end position="211"/>
    </location>
</feature>
<reference evidence="2 3" key="1">
    <citation type="submission" date="2018-11" db="EMBL/GenBank/DDBJ databases">
        <authorList>
            <person name="Li F."/>
        </authorList>
    </citation>
    <scope>NUCLEOTIDE SEQUENCE [LARGE SCALE GENOMIC DNA]</scope>
    <source>
        <strain evidence="2 3">Gsoil 818</strain>
    </source>
</reference>
<dbReference type="SUPFAM" id="SSF55781">
    <property type="entry name" value="GAF domain-like"/>
    <property type="match status" value="1"/>
</dbReference>
<dbReference type="PROSITE" id="PS50921">
    <property type="entry name" value="ANTAR"/>
    <property type="match status" value="1"/>
</dbReference>
<gene>
    <name evidence="2" type="ORF">EFL26_12970</name>
</gene>
<protein>
    <submittedName>
        <fullName evidence="2">ANTAR domain-containing protein</fullName>
    </submittedName>
</protein>
<evidence type="ECO:0000313" key="3">
    <source>
        <dbReference type="Proteomes" id="UP000279994"/>
    </source>
</evidence>
<comment type="caution">
    <text evidence="2">The sequence shown here is derived from an EMBL/GenBank/DDBJ whole genome shotgun (WGS) entry which is preliminary data.</text>
</comment>
<dbReference type="Gene3D" id="3.30.450.40">
    <property type="match status" value="1"/>
</dbReference>
<sequence length="225" mass="24115">MSDDRTMQVAKHDGLDAVRDFCRVALARIGVDAAAVSYRSSDTGIELLHATDDVADRLTQLELTLGEGPTFDAVASSLSTAVDDLRSPIATHRWPLFATEAVVAGVRAMFAYPIVLGGVTFGAVGLYSRQPIRLGSEQHRVAEDLTELIGLALVDPRSGRKVGGTFRMKVHQAAGMVMVQAGTSIHDALVMLRATAFAEDTRVTELAADVIAGRRRFARTEEAHG</sequence>
<name>A0A3N0GNS2_9ACTN</name>
<evidence type="ECO:0000259" key="1">
    <source>
        <dbReference type="PROSITE" id="PS50921"/>
    </source>
</evidence>
<dbReference type="AlphaFoldDB" id="A0A3N0GNS2"/>
<keyword evidence="3" id="KW-1185">Reference proteome</keyword>
<accession>A0A3N0GNS2</accession>
<proteinExistence type="predicted"/>